<feature type="chain" id="PRO_5032855588" description="Secreted protein" evidence="1">
    <location>
        <begin position="31"/>
        <end position="204"/>
    </location>
</feature>
<evidence type="ECO:0000256" key="1">
    <source>
        <dbReference type="SAM" id="SignalP"/>
    </source>
</evidence>
<evidence type="ECO:0000313" key="3">
    <source>
        <dbReference type="Proteomes" id="UP000521075"/>
    </source>
</evidence>
<name>A0A853DW99_9MICO</name>
<organism evidence="2 3">
    <name type="scientific">Leifsonia naganoensis</name>
    <dbReference type="NCBI Taxonomy" id="150025"/>
    <lineage>
        <taxon>Bacteria</taxon>
        <taxon>Bacillati</taxon>
        <taxon>Actinomycetota</taxon>
        <taxon>Actinomycetes</taxon>
        <taxon>Micrococcales</taxon>
        <taxon>Microbacteriaceae</taxon>
        <taxon>Leifsonia</taxon>
    </lineage>
</organism>
<reference evidence="2 3" key="1">
    <citation type="submission" date="2020-07" db="EMBL/GenBank/DDBJ databases">
        <title>Sequencing the genomes of 1000 actinobacteria strains.</title>
        <authorList>
            <person name="Klenk H.-P."/>
        </authorList>
    </citation>
    <scope>NUCLEOTIDE SEQUENCE [LARGE SCALE GENOMIC DNA]</scope>
    <source>
        <strain evidence="2 3">DSM 15166</strain>
    </source>
</reference>
<comment type="caution">
    <text evidence="2">The sequence shown here is derived from an EMBL/GenBank/DDBJ whole genome shotgun (WGS) entry which is preliminary data.</text>
</comment>
<keyword evidence="1" id="KW-0732">Signal</keyword>
<dbReference type="RefSeq" id="WP_179701021.1">
    <property type="nucleotide sequence ID" value="NZ_BAAAHA010000006.1"/>
</dbReference>
<gene>
    <name evidence="2" type="ORF">HNR14_002126</name>
</gene>
<evidence type="ECO:0000313" key="2">
    <source>
        <dbReference type="EMBL" id="NYK10245.1"/>
    </source>
</evidence>
<protein>
    <recommendedName>
        <fullName evidence="4">Secreted protein</fullName>
    </recommendedName>
</protein>
<dbReference type="EMBL" id="JACCHJ010000001">
    <property type="protein sequence ID" value="NYK10245.1"/>
    <property type="molecule type" value="Genomic_DNA"/>
</dbReference>
<dbReference type="AlphaFoldDB" id="A0A853DW99"/>
<sequence length="204" mass="20917">MRRTSKFTSALAVAVLASIGTIAGATGANAMLPESEAPTSDVPGEVRNGALDPATFEGELIVAVPSGHEVIVTVEAGEAPSVIEEVQAADATGSPQGQGRVVQSRAGCGEKVRSVAGMFGYSTSVQGCAVAGYPGYQRSYSWSKTSDTSVCTKGKGFNGNNATWFSTSCSSGSWSVPWGNVLAYTQMQGMSLAGVVGATYDWRA</sequence>
<accession>A0A853DW99</accession>
<dbReference type="Proteomes" id="UP000521075">
    <property type="component" value="Unassembled WGS sequence"/>
</dbReference>
<proteinExistence type="predicted"/>
<evidence type="ECO:0008006" key="4">
    <source>
        <dbReference type="Google" id="ProtNLM"/>
    </source>
</evidence>
<keyword evidence="3" id="KW-1185">Reference proteome</keyword>
<feature type="signal peptide" evidence="1">
    <location>
        <begin position="1"/>
        <end position="30"/>
    </location>
</feature>